<keyword evidence="3" id="KW-0998">Cell outer membrane</keyword>
<evidence type="ECO:0000259" key="6">
    <source>
        <dbReference type="Pfam" id="PF00593"/>
    </source>
</evidence>
<dbReference type="Pfam" id="PF13715">
    <property type="entry name" value="CarbopepD_reg_2"/>
    <property type="match status" value="1"/>
</dbReference>
<dbReference type="InterPro" id="IPR036942">
    <property type="entry name" value="Beta-barrel_TonB_sf"/>
</dbReference>
<keyword evidence="4" id="KW-0798">TonB box</keyword>
<evidence type="ECO:0000256" key="2">
    <source>
        <dbReference type="ARBA" id="ARBA00023136"/>
    </source>
</evidence>
<evidence type="ECO:0000256" key="1">
    <source>
        <dbReference type="ARBA" id="ARBA00004442"/>
    </source>
</evidence>
<evidence type="ECO:0000256" key="5">
    <source>
        <dbReference type="SAM" id="SignalP"/>
    </source>
</evidence>
<organism evidence="8 9">
    <name type="scientific">Tenacibaculum polynesiense</name>
    <dbReference type="NCBI Taxonomy" id="3137857"/>
    <lineage>
        <taxon>Bacteria</taxon>
        <taxon>Pseudomonadati</taxon>
        <taxon>Bacteroidota</taxon>
        <taxon>Flavobacteriia</taxon>
        <taxon>Flavobacteriales</taxon>
        <taxon>Flavobacteriaceae</taxon>
        <taxon>Tenacibaculum</taxon>
    </lineage>
</organism>
<dbReference type="Proteomes" id="UP001497527">
    <property type="component" value="Unassembled WGS sequence"/>
</dbReference>
<dbReference type="Pfam" id="PF00593">
    <property type="entry name" value="TonB_dep_Rec_b-barrel"/>
    <property type="match status" value="1"/>
</dbReference>
<dbReference type="Gene3D" id="2.60.40.1120">
    <property type="entry name" value="Carboxypeptidase-like, regulatory domain"/>
    <property type="match status" value="1"/>
</dbReference>
<evidence type="ECO:0000313" key="9">
    <source>
        <dbReference type="Proteomes" id="UP001497527"/>
    </source>
</evidence>
<name>A0ABM9PAG6_9FLAO</name>
<feature type="signal peptide" evidence="5">
    <location>
        <begin position="1"/>
        <end position="18"/>
    </location>
</feature>
<comment type="caution">
    <text evidence="8">The sequence shown here is derived from an EMBL/GenBank/DDBJ whole genome shotgun (WGS) entry which is preliminary data.</text>
</comment>
<dbReference type="RefSeq" id="WP_348716043.1">
    <property type="nucleotide sequence ID" value="NZ_CAXJIO010000011.1"/>
</dbReference>
<feature type="chain" id="PRO_5047158746" evidence="5">
    <location>
        <begin position="19"/>
        <end position="939"/>
    </location>
</feature>
<sequence>MKKILFITLFCFTSFVFSQSKGTVAGTVTDKELNNEPLPFANVFIKGTTIGGTTDIDGKYTLSAPEGNQTIVFSFVGYQTIEKQIIVKANETLVVDQVLGASEGVALDEVEIKASTSKDKASALLLEQKKAVVIKESIGAEELSNKGISDAAGAVSKISGVSKQEGSSNVYVRGLGDRYLNTTMNGLSLPSNDVAKKNIDLNLFPSDIIQNVSISKAYSSTFYGDFAAGNIDVSSKEYKGNGFVEINLGSGANTRAMGEDFKKSEGTGNFGYYNRFRNNPYAIVLSHGVDPVNAGSPINNSIGINAGKSFDFKDGSRLSLFGTASFSRDFEYREGPLVDYTNVFKKQFPNSQEYEYSTSTTAMLSALYRINSNNKLKYTSLFLNSSSDQVGYYGYKGLGKNRDALIDTDQGFYQMNVQYNQDLVFVNQLTGEHKFEDNKFKLTWGVGYNNVFAHEPDRKRISMENFHLALDNDPNTNPVFFTNNSFDNQRYFQKIIDEELNSRINLAYQTSENLTLNFGYNGRIKERSFENIRYGYDILDSRFEITDVNNLDAIFNIDNAQIFRNQTGKIFRLDVFRTIPSYTGTNIVSVPGINENTYNGELRIHAGYASAEIKFGEQWTVVPGVRIESFNQQVDYNVININPSDPGSRSVSETFFLPNLNIKYALKEDQNLRFTFSNTVSVPEFKEVAPFIYEGIGQRVAGNPNLLDDPSFSRIFNLDLKYEWFVSRDELLSIGVFGKQINDPINLVAESSAAGNQRYFRTSNKATVIGVELEARKNLIQNEDEETQLSAGFNFTYMHTEQDLIRNISGGQSQFTTSFNRDSDELQGASPFLINANINYSPTHYKNYKPIASLVFSYFSDRIDALGAGQLGNVIEKGVPTLDFIWKNKIGEKWEINLNARNLLDPSIERVRENTSIGDVTLSKYKRGTNLGLGLKYKF</sequence>
<dbReference type="InterPro" id="IPR012910">
    <property type="entry name" value="Plug_dom"/>
</dbReference>
<keyword evidence="2 4" id="KW-0472">Membrane</keyword>
<keyword evidence="9" id="KW-1185">Reference proteome</keyword>
<evidence type="ECO:0000313" key="8">
    <source>
        <dbReference type="EMBL" id="CAL2102593.1"/>
    </source>
</evidence>
<evidence type="ECO:0000256" key="3">
    <source>
        <dbReference type="ARBA" id="ARBA00023237"/>
    </source>
</evidence>
<keyword evidence="8" id="KW-0675">Receptor</keyword>
<dbReference type="InterPro" id="IPR037066">
    <property type="entry name" value="Plug_dom_sf"/>
</dbReference>
<dbReference type="EMBL" id="CAXJIO010000011">
    <property type="protein sequence ID" value="CAL2102593.1"/>
    <property type="molecule type" value="Genomic_DNA"/>
</dbReference>
<reference evidence="8 9" key="1">
    <citation type="submission" date="2024-05" db="EMBL/GenBank/DDBJ databases">
        <authorList>
            <person name="Duchaud E."/>
        </authorList>
    </citation>
    <scope>NUCLEOTIDE SEQUENCE [LARGE SCALE GENOMIC DNA]</scope>
    <source>
        <strain evidence="8">Ena-SAMPLE-TAB-13-05-2024-13:56:06:370-140308</strain>
    </source>
</reference>
<gene>
    <name evidence="8" type="ORF">T190423A01A_20344</name>
</gene>
<dbReference type="PANTHER" id="PTHR40980:SF5">
    <property type="entry name" value="TONB-DEPENDENT RECEPTOR"/>
    <property type="match status" value="1"/>
</dbReference>
<dbReference type="Pfam" id="PF07715">
    <property type="entry name" value="Plug"/>
    <property type="match status" value="1"/>
</dbReference>
<feature type="domain" description="TonB-dependent receptor-like beta-barrel" evidence="6">
    <location>
        <begin position="465"/>
        <end position="903"/>
    </location>
</feature>
<keyword evidence="5" id="KW-0732">Signal</keyword>
<dbReference type="InterPro" id="IPR008969">
    <property type="entry name" value="CarboxyPept-like_regulatory"/>
</dbReference>
<dbReference type="SUPFAM" id="SSF49464">
    <property type="entry name" value="Carboxypeptidase regulatory domain-like"/>
    <property type="match status" value="1"/>
</dbReference>
<evidence type="ECO:0000259" key="7">
    <source>
        <dbReference type="Pfam" id="PF07715"/>
    </source>
</evidence>
<protein>
    <submittedName>
        <fullName evidence="8">TonB-dependent receptor plug domain-containing protein</fullName>
    </submittedName>
</protein>
<comment type="similarity">
    <text evidence="4">Belongs to the TonB-dependent receptor family.</text>
</comment>
<comment type="subcellular location">
    <subcellularLocation>
        <location evidence="1 4">Cell outer membrane</location>
    </subcellularLocation>
</comment>
<dbReference type="Gene3D" id="2.40.170.20">
    <property type="entry name" value="TonB-dependent receptor, beta-barrel domain"/>
    <property type="match status" value="1"/>
</dbReference>
<feature type="domain" description="TonB-dependent receptor plug" evidence="7">
    <location>
        <begin position="135"/>
        <end position="229"/>
    </location>
</feature>
<proteinExistence type="inferred from homology"/>
<evidence type="ECO:0000256" key="4">
    <source>
        <dbReference type="RuleBase" id="RU003357"/>
    </source>
</evidence>
<dbReference type="Gene3D" id="2.170.130.10">
    <property type="entry name" value="TonB-dependent receptor, plug domain"/>
    <property type="match status" value="1"/>
</dbReference>
<dbReference type="InterPro" id="IPR000531">
    <property type="entry name" value="Beta-barrel_TonB"/>
</dbReference>
<dbReference type="SUPFAM" id="SSF56935">
    <property type="entry name" value="Porins"/>
    <property type="match status" value="1"/>
</dbReference>
<dbReference type="PANTHER" id="PTHR40980">
    <property type="entry name" value="PLUG DOMAIN-CONTAINING PROTEIN"/>
    <property type="match status" value="1"/>
</dbReference>
<accession>A0ABM9PAG6</accession>